<organism evidence="7 8">
    <name type="scientific">Flavobacterium sediminis</name>
    <dbReference type="NCBI Taxonomy" id="2201181"/>
    <lineage>
        <taxon>Bacteria</taxon>
        <taxon>Pseudomonadati</taxon>
        <taxon>Bacteroidota</taxon>
        <taxon>Flavobacteriia</taxon>
        <taxon>Flavobacteriales</taxon>
        <taxon>Flavobacteriaceae</taxon>
        <taxon>Flavobacterium</taxon>
    </lineage>
</organism>
<protein>
    <submittedName>
        <fullName evidence="7">Cell envelope biogenesis protein OmpA</fullName>
    </submittedName>
</protein>
<comment type="subcellular location">
    <subcellularLocation>
        <location evidence="1">Cell outer membrane</location>
    </subcellularLocation>
</comment>
<dbReference type="PROSITE" id="PS51123">
    <property type="entry name" value="OMPA_2"/>
    <property type="match status" value="2"/>
</dbReference>
<dbReference type="InterPro" id="IPR036737">
    <property type="entry name" value="OmpA-like_sf"/>
</dbReference>
<dbReference type="InterPro" id="IPR006664">
    <property type="entry name" value="OMP_bac"/>
</dbReference>
<feature type="domain" description="OmpA-like" evidence="6">
    <location>
        <begin position="163"/>
        <end position="277"/>
    </location>
</feature>
<dbReference type="SUPFAM" id="SSF103088">
    <property type="entry name" value="OmpA-like"/>
    <property type="match status" value="2"/>
</dbReference>
<dbReference type="InterPro" id="IPR050330">
    <property type="entry name" value="Bact_OuterMem_StrucFunc"/>
</dbReference>
<keyword evidence="3" id="KW-0998">Cell outer membrane</keyword>
<reference evidence="7 8" key="1">
    <citation type="submission" date="2018-05" db="EMBL/GenBank/DDBJ databases">
        <title>Flavobacterium sp. MEBiC07310.</title>
        <authorList>
            <person name="Baek K."/>
        </authorList>
    </citation>
    <scope>NUCLEOTIDE SEQUENCE [LARGE SCALE GENOMIC DNA]</scope>
    <source>
        <strain evidence="7 8">MEBiC07310</strain>
    </source>
</reference>
<proteinExistence type="predicted"/>
<evidence type="ECO:0000313" key="7">
    <source>
        <dbReference type="EMBL" id="AWM14387.1"/>
    </source>
</evidence>
<evidence type="ECO:0000256" key="4">
    <source>
        <dbReference type="PROSITE-ProRule" id="PRU00473"/>
    </source>
</evidence>
<evidence type="ECO:0000313" key="8">
    <source>
        <dbReference type="Proteomes" id="UP000245429"/>
    </source>
</evidence>
<keyword evidence="5" id="KW-0732">Signal</keyword>
<dbReference type="EMBL" id="CP029463">
    <property type="protein sequence ID" value="AWM14387.1"/>
    <property type="molecule type" value="Genomic_DNA"/>
</dbReference>
<accession>A0A2U8QW17</accession>
<dbReference type="PRINTS" id="PR01021">
    <property type="entry name" value="OMPADOMAIN"/>
</dbReference>
<dbReference type="Pfam" id="PF00691">
    <property type="entry name" value="OmpA"/>
    <property type="match status" value="2"/>
</dbReference>
<evidence type="ECO:0000256" key="2">
    <source>
        <dbReference type="ARBA" id="ARBA00023136"/>
    </source>
</evidence>
<dbReference type="Proteomes" id="UP000245429">
    <property type="component" value="Chromosome"/>
</dbReference>
<sequence>MNRIFYLLFLFFSFTAFSQDTISFYFETDKYELSATEKIRLREWIIKNRKSKILSIRGYTDEVGTNQYNDTLSQKRVKSIYRSIVGKIKIREDFKTISYGENFKQSEIKAENRRASIYYLKEEDLDKEQEVLGLPPVTIEKEEEIVEIPDDAPLHVKVAAAKVGDKIILKNINFYQNTFQTTQESQAALYDLLFVLQNNPNLTIQIQGHICCVDSDRRNLSLERAKQVRRFLMYKGIPMHRVSVTGYGVRYPIYPIPEDNEEQAAANRRVEIEILSK</sequence>
<dbReference type="InterPro" id="IPR006665">
    <property type="entry name" value="OmpA-like"/>
</dbReference>
<dbReference type="KEGG" id="fse:DI487_11325"/>
<evidence type="ECO:0000256" key="1">
    <source>
        <dbReference type="ARBA" id="ARBA00004442"/>
    </source>
</evidence>
<dbReference type="Gene3D" id="3.30.1330.60">
    <property type="entry name" value="OmpA-like domain"/>
    <property type="match status" value="2"/>
</dbReference>
<dbReference type="CDD" id="cd07185">
    <property type="entry name" value="OmpA_C-like"/>
    <property type="match status" value="2"/>
</dbReference>
<keyword evidence="2 4" id="KW-0472">Membrane</keyword>
<keyword evidence="8" id="KW-1185">Reference proteome</keyword>
<dbReference type="OrthoDB" id="9782229at2"/>
<feature type="chain" id="PRO_5016009360" evidence="5">
    <location>
        <begin position="19"/>
        <end position="277"/>
    </location>
</feature>
<evidence type="ECO:0000256" key="5">
    <source>
        <dbReference type="SAM" id="SignalP"/>
    </source>
</evidence>
<dbReference type="PANTHER" id="PTHR30329">
    <property type="entry name" value="STATOR ELEMENT OF FLAGELLAR MOTOR COMPLEX"/>
    <property type="match status" value="1"/>
</dbReference>
<evidence type="ECO:0000256" key="3">
    <source>
        <dbReference type="ARBA" id="ARBA00023237"/>
    </source>
</evidence>
<name>A0A2U8QW17_9FLAO</name>
<feature type="domain" description="OmpA-like" evidence="6">
    <location>
        <begin position="13"/>
        <end position="123"/>
    </location>
</feature>
<dbReference type="PANTHER" id="PTHR30329:SF21">
    <property type="entry name" value="LIPOPROTEIN YIAD-RELATED"/>
    <property type="match status" value="1"/>
</dbReference>
<dbReference type="GO" id="GO:0009279">
    <property type="term" value="C:cell outer membrane"/>
    <property type="evidence" value="ECO:0007669"/>
    <property type="project" value="UniProtKB-SubCell"/>
</dbReference>
<gene>
    <name evidence="7" type="ORF">DI487_11325</name>
</gene>
<evidence type="ECO:0000259" key="6">
    <source>
        <dbReference type="PROSITE" id="PS51123"/>
    </source>
</evidence>
<dbReference type="AlphaFoldDB" id="A0A2U8QW17"/>
<feature type="signal peptide" evidence="5">
    <location>
        <begin position="1"/>
        <end position="18"/>
    </location>
</feature>
<dbReference type="RefSeq" id="WP_109569747.1">
    <property type="nucleotide sequence ID" value="NZ_CP029463.1"/>
</dbReference>